<dbReference type="NCBIfam" id="TIGR03300">
    <property type="entry name" value="assembly_YfgL"/>
    <property type="match status" value="1"/>
</dbReference>
<reference evidence="7" key="1">
    <citation type="submission" date="2019-07" db="EMBL/GenBank/DDBJ databases">
        <authorList>
            <person name="Weber M."/>
            <person name="Kostadinov I."/>
            <person name="Kostadinov D I."/>
        </authorList>
    </citation>
    <scope>NUCLEOTIDE SEQUENCE</scope>
    <source>
        <strain evidence="7">Gfbio:sag-sample-m06:053724c1-46a9-4a36-b237-ea2bf867836b</strain>
    </source>
</reference>
<comment type="function">
    <text evidence="4">Part of the outer membrane protein assembly complex, which is involved in assembly and insertion of beta-barrel proteins into the outer membrane.</text>
</comment>
<keyword evidence="4" id="KW-0564">Palmitate</keyword>
<dbReference type="PANTHER" id="PTHR34512">
    <property type="entry name" value="CELL SURFACE PROTEIN"/>
    <property type="match status" value="1"/>
</dbReference>
<evidence type="ECO:0000256" key="3">
    <source>
        <dbReference type="ARBA" id="ARBA00023237"/>
    </source>
</evidence>
<comment type="subunit">
    <text evidence="4">Part of the Bam complex.</text>
</comment>
<keyword evidence="4" id="KW-0449">Lipoprotein</keyword>
<comment type="similarity">
    <text evidence="4">Belongs to the BamB family.</text>
</comment>
<dbReference type="PANTHER" id="PTHR34512:SF30">
    <property type="entry name" value="OUTER MEMBRANE PROTEIN ASSEMBLY FACTOR BAMB"/>
    <property type="match status" value="1"/>
</dbReference>
<keyword evidence="5" id="KW-1133">Transmembrane helix</keyword>
<dbReference type="GO" id="GO:0051205">
    <property type="term" value="P:protein insertion into membrane"/>
    <property type="evidence" value="ECO:0007669"/>
    <property type="project" value="UniProtKB-UniRule"/>
</dbReference>
<organism evidence="7">
    <name type="scientific">uncultured Woeseiaceae bacterium</name>
    <dbReference type="NCBI Taxonomy" id="1983305"/>
    <lineage>
        <taxon>Bacteria</taxon>
        <taxon>Pseudomonadati</taxon>
        <taxon>Pseudomonadota</taxon>
        <taxon>Gammaproteobacteria</taxon>
        <taxon>Woeseiales</taxon>
        <taxon>Woeseiaceae</taxon>
        <taxon>environmental samples</taxon>
    </lineage>
</organism>
<dbReference type="InterPro" id="IPR018391">
    <property type="entry name" value="PQQ_b-propeller_rpt"/>
</dbReference>
<dbReference type="SUPFAM" id="SSF50998">
    <property type="entry name" value="Quinoprotein alcohol dehydrogenase-like"/>
    <property type="match status" value="1"/>
</dbReference>
<keyword evidence="1 4" id="KW-0732">Signal</keyword>
<name>A0A7D9D4Q9_9GAMM</name>
<dbReference type="GO" id="GO:0043165">
    <property type="term" value="P:Gram-negative-bacterium-type cell outer membrane assembly"/>
    <property type="evidence" value="ECO:0007669"/>
    <property type="project" value="UniProtKB-UniRule"/>
</dbReference>
<gene>
    <name evidence="7" type="primary">yfgL</name>
    <name evidence="4" type="synonym">bamB</name>
    <name evidence="7" type="ORF">JTBM06_V1_170012</name>
</gene>
<dbReference type="InterPro" id="IPR011047">
    <property type="entry name" value="Quinoprotein_ADH-like_sf"/>
</dbReference>
<keyword evidence="5" id="KW-0812">Transmembrane</keyword>
<dbReference type="SMART" id="SM00564">
    <property type="entry name" value="PQQ"/>
    <property type="match status" value="7"/>
</dbReference>
<comment type="subcellular location">
    <subcellularLocation>
        <location evidence="4">Cell outer membrane</location>
        <topology evidence="4">Lipid-anchor</topology>
    </subcellularLocation>
</comment>
<dbReference type="HAMAP" id="MF_00923">
    <property type="entry name" value="OM_assembly_BamB"/>
    <property type="match status" value="1"/>
</dbReference>
<evidence type="ECO:0000256" key="2">
    <source>
        <dbReference type="ARBA" id="ARBA00023136"/>
    </source>
</evidence>
<sequence length="419" mass="45144">MRLSGSQREAGRRWLLSLRRCAIWLLAAMLIAGCSLFGGDDEEELQPTELLKFKQTLEVKRLWSTKLGDGTEFLRIALSPAGDGNRIYAASYDGKVSAYDPKNGKRIWRTEVDVELSAGPGVGEGVVIVAGYDGDLIALNADDGAELWRINILGESLARPLIKDDAVVAYTIDGRIRVFSIFDGSERWSLEQSLPALTLRGSAPPILVGTTVIAGFDNGRLQAINLADGSAQWEAILTPPAGRSDLDRLADVDGTMAAVGQDVYASGYQGRVAALAVESGQILWAREISGLPGLTADWNNIYLVGDQGEILALLRRNGNDIWRQEALIRREPTAPVAFSTAVVVGDFEGYVHFFNNFDGSPVARVRVGKGMISHAPVVIGGQLYVQSESGTLQAFTVPVPKPTQQRADDAAEVSSDETS</sequence>
<dbReference type="PROSITE" id="PS51257">
    <property type="entry name" value="PROKAR_LIPOPROTEIN"/>
    <property type="match status" value="1"/>
</dbReference>
<protein>
    <recommendedName>
        <fullName evidence="4">Outer membrane protein assembly factor BamB</fullName>
    </recommendedName>
</protein>
<dbReference type="InterPro" id="IPR002372">
    <property type="entry name" value="PQQ_rpt_dom"/>
</dbReference>
<evidence type="ECO:0000256" key="5">
    <source>
        <dbReference type="SAM" id="Phobius"/>
    </source>
</evidence>
<dbReference type="AlphaFoldDB" id="A0A7D9D4Q9"/>
<feature type="domain" description="Pyrrolo-quinoline quinone repeat" evidence="6">
    <location>
        <begin position="93"/>
        <end position="324"/>
    </location>
</feature>
<accession>A0A7D9D4Q9</accession>
<evidence type="ECO:0000256" key="1">
    <source>
        <dbReference type="ARBA" id="ARBA00022729"/>
    </source>
</evidence>
<evidence type="ECO:0000259" key="6">
    <source>
        <dbReference type="Pfam" id="PF13360"/>
    </source>
</evidence>
<proteinExistence type="inferred from homology"/>
<dbReference type="InterPro" id="IPR015943">
    <property type="entry name" value="WD40/YVTN_repeat-like_dom_sf"/>
</dbReference>
<dbReference type="InterPro" id="IPR017687">
    <property type="entry name" value="BamB"/>
</dbReference>
<feature type="transmembrane region" description="Helical" evidence="5">
    <location>
        <begin position="21"/>
        <end position="39"/>
    </location>
</feature>
<keyword evidence="2 4" id="KW-0472">Membrane</keyword>
<dbReference type="Gene3D" id="2.130.10.10">
    <property type="entry name" value="YVTN repeat-like/Quinoprotein amine dehydrogenase"/>
    <property type="match status" value="1"/>
</dbReference>
<dbReference type="EMBL" id="LR633967">
    <property type="protein sequence ID" value="VUX55925.1"/>
    <property type="molecule type" value="Genomic_DNA"/>
</dbReference>
<evidence type="ECO:0000313" key="7">
    <source>
        <dbReference type="EMBL" id="VUX55925.1"/>
    </source>
</evidence>
<evidence type="ECO:0000256" key="4">
    <source>
        <dbReference type="HAMAP-Rule" id="MF_00923"/>
    </source>
</evidence>
<keyword evidence="3 4" id="KW-0998">Cell outer membrane</keyword>
<dbReference type="Pfam" id="PF13360">
    <property type="entry name" value="PQQ_2"/>
    <property type="match status" value="1"/>
</dbReference>
<dbReference type="GO" id="GO:0009279">
    <property type="term" value="C:cell outer membrane"/>
    <property type="evidence" value="ECO:0007669"/>
    <property type="project" value="UniProtKB-SubCell"/>
</dbReference>